<name>A0ABR4L078_9EURO</name>
<dbReference type="Proteomes" id="UP001610446">
    <property type="component" value="Unassembled WGS sequence"/>
</dbReference>
<evidence type="ECO:0000313" key="1">
    <source>
        <dbReference type="EMBL" id="KAL2857945.1"/>
    </source>
</evidence>
<comment type="caution">
    <text evidence="1">The sequence shown here is derived from an EMBL/GenBank/DDBJ whole genome shotgun (WGS) entry which is preliminary data.</text>
</comment>
<organism evidence="1 2">
    <name type="scientific">Aspergillus pseudoustus</name>
    <dbReference type="NCBI Taxonomy" id="1810923"/>
    <lineage>
        <taxon>Eukaryota</taxon>
        <taxon>Fungi</taxon>
        <taxon>Dikarya</taxon>
        <taxon>Ascomycota</taxon>
        <taxon>Pezizomycotina</taxon>
        <taxon>Eurotiomycetes</taxon>
        <taxon>Eurotiomycetidae</taxon>
        <taxon>Eurotiales</taxon>
        <taxon>Aspergillaceae</taxon>
        <taxon>Aspergillus</taxon>
        <taxon>Aspergillus subgen. Nidulantes</taxon>
    </lineage>
</organism>
<sequence>MMKRRSTSIYYFGLISFPTFPHVTYLVAIKIAFLSLLLVYDGMIDMFSQPAQVLWIV</sequence>
<protein>
    <submittedName>
        <fullName evidence="1">Uncharacterized protein</fullName>
    </submittedName>
</protein>
<reference evidence="1 2" key="1">
    <citation type="submission" date="2024-07" db="EMBL/GenBank/DDBJ databases">
        <title>Section-level genome sequencing and comparative genomics of Aspergillus sections Usti and Cavernicolus.</title>
        <authorList>
            <consortium name="Lawrence Berkeley National Laboratory"/>
            <person name="Nybo J.L."/>
            <person name="Vesth T.C."/>
            <person name="Theobald S."/>
            <person name="Frisvad J.C."/>
            <person name="Larsen T.O."/>
            <person name="Kjaerboelling I."/>
            <person name="Rothschild-Mancinelli K."/>
            <person name="Lyhne E.K."/>
            <person name="Kogle M.E."/>
            <person name="Barry K."/>
            <person name="Clum A."/>
            <person name="Na H."/>
            <person name="Ledsgaard L."/>
            <person name="Lin J."/>
            <person name="Lipzen A."/>
            <person name="Kuo A."/>
            <person name="Riley R."/>
            <person name="Mondo S."/>
            <person name="Labutti K."/>
            <person name="Haridas S."/>
            <person name="Pangalinan J."/>
            <person name="Salamov A.A."/>
            <person name="Simmons B.A."/>
            <person name="Magnuson J.K."/>
            <person name="Chen J."/>
            <person name="Drula E."/>
            <person name="Henrissat B."/>
            <person name="Wiebenga A."/>
            <person name="Lubbers R.J."/>
            <person name="Gomes A.C."/>
            <person name="Makela M.R."/>
            <person name="Stajich J."/>
            <person name="Grigoriev I.V."/>
            <person name="Mortensen U.H."/>
            <person name="De Vries R.P."/>
            <person name="Baker S.E."/>
            <person name="Andersen M.R."/>
        </authorList>
    </citation>
    <scope>NUCLEOTIDE SEQUENCE [LARGE SCALE GENOMIC DNA]</scope>
    <source>
        <strain evidence="1 2">CBS 123904</strain>
    </source>
</reference>
<dbReference type="EMBL" id="JBFXLU010000002">
    <property type="protein sequence ID" value="KAL2857945.1"/>
    <property type="molecule type" value="Genomic_DNA"/>
</dbReference>
<proteinExistence type="predicted"/>
<evidence type="ECO:0000313" key="2">
    <source>
        <dbReference type="Proteomes" id="UP001610446"/>
    </source>
</evidence>
<keyword evidence="2" id="KW-1185">Reference proteome</keyword>
<accession>A0ABR4L078</accession>
<gene>
    <name evidence="1" type="ORF">BJY01DRAFT_201590</name>
</gene>